<dbReference type="EMBL" id="VSSQ01116066">
    <property type="protein sequence ID" value="MPN51200.1"/>
    <property type="molecule type" value="Genomic_DNA"/>
</dbReference>
<organism evidence="1">
    <name type="scientific">bioreactor metagenome</name>
    <dbReference type="NCBI Taxonomy" id="1076179"/>
    <lineage>
        <taxon>unclassified sequences</taxon>
        <taxon>metagenomes</taxon>
        <taxon>ecological metagenomes</taxon>
    </lineage>
</organism>
<reference evidence="1" key="1">
    <citation type="submission" date="2019-08" db="EMBL/GenBank/DDBJ databases">
        <authorList>
            <person name="Kucharzyk K."/>
            <person name="Murdoch R.W."/>
            <person name="Higgins S."/>
            <person name="Loffler F."/>
        </authorList>
    </citation>
    <scope>NUCLEOTIDE SEQUENCE</scope>
</reference>
<proteinExistence type="predicted"/>
<comment type="caution">
    <text evidence="1">The sequence shown here is derived from an EMBL/GenBank/DDBJ whole genome shotgun (WGS) entry which is preliminary data.</text>
</comment>
<sequence length="183" mass="21378">MEKLLDESTTIQDKLCNAFPGSYGKFLNIHFGRFLKGKVDTTEKVVAYQKIVDWLDDIRGFNFSSRLEEFFELYNENFDEQVFEKADDAVSAATEDYSGYLEKNKSVMEQYLEIRNSAEYKASPAFEMQKAMLEFQRSSGYRDVFIANLKILSKPYAEYMQKLQTANLEFLKQFPSAKDVYKE</sequence>
<name>A0A645IJ90_9ZZZZ</name>
<dbReference type="AlphaFoldDB" id="A0A645IJ90"/>
<gene>
    <name evidence="1" type="ORF">SDC9_198842</name>
</gene>
<accession>A0A645IJ90</accession>
<evidence type="ECO:0000313" key="1">
    <source>
        <dbReference type="EMBL" id="MPN51200.1"/>
    </source>
</evidence>
<protein>
    <submittedName>
        <fullName evidence="1">Uncharacterized protein</fullName>
    </submittedName>
</protein>